<organism evidence="1 2">
    <name type="scientific">Halalkalibacter alkalisediminis</name>
    <dbReference type="NCBI Taxonomy" id="935616"/>
    <lineage>
        <taxon>Bacteria</taxon>
        <taxon>Bacillati</taxon>
        <taxon>Bacillota</taxon>
        <taxon>Bacilli</taxon>
        <taxon>Bacillales</taxon>
        <taxon>Bacillaceae</taxon>
        <taxon>Halalkalibacter</taxon>
    </lineage>
</organism>
<evidence type="ECO:0000313" key="2">
    <source>
        <dbReference type="Proteomes" id="UP001589833"/>
    </source>
</evidence>
<accession>A0ABV6NFS2</accession>
<dbReference type="RefSeq" id="WP_273841409.1">
    <property type="nucleotide sequence ID" value="NZ_JAQQWT010000004.1"/>
</dbReference>
<dbReference type="Proteomes" id="UP001589833">
    <property type="component" value="Unassembled WGS sequence"/>
</dbReference>
<name>A0ABV6NFS2_9BACI</name>
<dbReference type="Gene3D" id="3.30.310.100">
    <property type="entry name" value="YugN-like"/>
    <property type="match status" value="1"/>
</dbReference>
<keyword evidence="2" id="KW-1185">Reference proteome</keyword>
<protein>
    <submittedName>
        <fullName evidence="1">YugN-like family protein</fullName>
    </submittedName>
</protein>
<reference evidence="1 2" key="1">
    <citation type="submission" date="2024-09" db="EMBL/GenBank/DDBJ databases">
        <authorList>
            <person name="Sun Q."/>
            <person name="Mori K."/>
        </authorList>
    </citation>
    <scope>NUCLEOTIDE SEQUENCE [LARGE SCALE GENOMIC DNA]</scope>
    <source>
        <strain evidence="1 2">NCAIM B.02301</strain>
    </source>
</reference>
<gene>
    <name evidence="1" type="ORF">ACFFH4_10805</name>
</gene>
<dbReference type="InterPro" id="IPR036491">
    <property type="entry name" value="YugN-like_sf"/>
</dbReference>
<sequence>MITLRSAVEGKQFKLKELEDKLKPLGYAIGGGWEYDHGCFDYKIDEEEGYTFLRLPFKAVDGELDQRGVTVEIGTPFVLNHVYQEGLDDNPDVFNGLVGMNLNSSFNQFQEPVDKDSNVDPKYMPTAQSLIQELELTLLD</sequence>
<dbReference type="SUPFAM" id="SSF160755">
    <property type="entry name" value="YugN-like"/>
    <property type="match status" value="1"/>
</dbReference>
<dbReference type="InterPro" id="IPR014967">
    <property type="entry name" value="Uncharacterised_YugN-like"/>
</dbReference>
<evidence type="ECO:0000313" key="1">
    <source>
        <dbReference type="EMBL" id="MFC0559539.1"/>
    </source>
</evidence>
<dbReference type="Pfam" id="PF08868">
    <property type="entry name" value="YugN"/>
    <property type="match status" value="1"/>
</dbReference>
<proteinExistence type="predicted"/>
<dbReference type="EMBL" id="JBHLTR010000013">
    <property type="protein sequence ID" value="MFC0559539.1"/>
    <property type="molecule type" value="Genomic_DNA"/>
</dbReference>
<comment type="caution">
    <text evidence="1">The sequence shown here is derived from an EMBL/GenBank/DDBJ whole genome shotgun (WGS) entry which is preliminary data.</text>
</comment>